<keyword evidence="3 8" id="KW-0812">Transmembrane</keyword>
<dbReference type="GO" id="GO:0050909">
    <property type="term" value="P:sensory perception of taste"/>
    <property type="evidence" value="ECO:0007669"/>
    <property type="project" value="InterPro"/>
</dbReference>
<evidence type="ECO:0000256" key="2">
    <source>
        <dbReference type="ARBA" id="ARBA00022475"/>
    </source>
</evidence>
<keyword evidence="10" id="KW-1185">Reference proteome</keyword>
<evidence type="ECO:0000256" key="7">
    <source>
        <dbReference type="ARBA" id="ARBA00023224"/>
    </source>
</evidence>
<protein>
    <recommendedName>
        <fullName evidence="8">Gustatory receptor</fullName>
    </recommendedName>
</protein>
<comment type="similarity">
    <text evidence="8">Belongs to the insect chemoreceptor superfamily. Gustatory receptor (GR) family.</text>
</comment>
<evidence type="ECO:0000256" key="3">
    <source>
        <dbReference type="ARBA" id="ARBA00022692"/>
    </source>
</evidence>
<proteinExistence type="inferred from homology"/>
<dbReference type="GO" id="GO:0043025">
    <property type="term" value="C:neuronal cell body"/>
    <property type="evidence" value="ECO:0007669"/>
    <property type="project" value="TreeGrafter"/>
</dbReference>
<keyword evidence="2 8" id="KW-1003">Cell membrane</keyword>
<evidence type="ECO:0000313" key="9">
    <source>
        <dbReference type="EMBL" id="CAH1714327.1"/>
    </source>
</evidence>
<keyword evidence="4 8" id="KW-1133">Transmembrane helix</keyword>
<comment type="subcellular location">
    <subcellularLocation>
        <location evidence="1 8">Cell membrane</location>
        <topology evidence="1 8">Multi-pass membrane protein</topology>
    </subcellularLocation>
</comment>
<organism evidence="9 10">
    <name type="scientific">Aphis gossypii</name>
    <name type="common">Cotton aphid</name>
    <dbReference type="NCBI Taxonomy" id="80765"/>
    <lineage>
        <taxon>Eukaryota</taxon>
        <taxon>Metazoa</taxon>
        <taxon>Ecdysozoa</taxon>
        <taxon>Arthropoda</taxon>
        <taxon>Hexapoda</taxon>
        <taxon>Insecta</taxon>
        <taxon>Pterygota</taxon>
        <taxon>Neoptera</taxon>
        <taxon>Paraneoptera</taxon>
        <taxon>Hemiptera</taxon>
        <taxon>Sternorrhyncha</taxon>
        <taxon>Aphidomorpha</taxon>
        <taxon>Aphidoidea</taxon>
        <taxon>Aphididae</taxon>
        <taxon>Aphidini</taxon>
        <taxon>Aphis</taxon>
        <taxon>Aphis</taxon>
    </lineage>
</organism>
<feature type="transmembrane region" description="Helical" evidence="8">
    <location>
        <begin position="206"/>
        <end position="229"/>
    </location>
</feature>
<dbReference type="GO" id="GO:0030425">
    <property type="term" value="C:dendrite"/>
    <property type="evidence" value="ECO:0007669"/>
    <property type="project" value="TreeGrafter"/>
</dbReference>
<feature type="transmembrane region" description="Helical" evidence="8">
    <location>
        <begin position="241"/>
        <end position="263"/>
    </location>
</feature>
<dbReference type="GO" id="GO:0005886">
    <property type="term" value="C:plasma membrane"/>
    <property type="evidence" value="ECO:0007669"/>
    <property type="project" value="UniProtKB-SubCell"/>
</dbReference>
<dbReference type="GO" id="GO:0007635">
    <property type="term" value="P:chemosensory behavior"/>
    <property type="evidence" value="ECO:0007669"/>
    <property type="project" value="TreeGrafter"/>
</dbReference>
<comment type="caution">
    <text evidence="8">Lacks conserved residue(s) required for the propagation of feature annotation.</text>
</comment>
<evidence type="ECO:0000256" key="1">
    <source>
        <dbReference type="ARBA" id="ARBA00004651"/>
    </source>
</evidence>
<dbReference type="PANTHER" id="PTHR21143">
    <property type="entry name" value="INVERTEBRATE GUSTATORY RECEPTOR"/>
    <property type="match status" value="1"/>
</dbReference>
<evidence type="ECO:0000256" key="6">
    <source>
        <dbReference type="ARBA" id="ARBA00023170"/>
    </source>
</evidence>
<evidence type="ECO:0000313" key="10">
    <source>
        <dbReference type="Proteomes" id="UP001154329"/>
    </source>
</evidence>
<comment type="function">
    <text evidence="8">Gustatory receptor which mediates acceptance or avoidance behavior, depending on its substrates.</text>
</comment>
<feature type="transmembrane region" description="Helical" evidence="8">
    <location>
        <begin position="71"/>
        <end position="91"/>
    </location>
</feature>
<sequence>MEGKCDGSLSTVIKGLFIRVVSSTCVISRLVIFLKGNNMLIQYKKNIEKFHLFTPMTQFETEVLKKVSSRIVILCLLLTVPVNSFRLWKMLYRSDFTIFTFFCMYIQNMSMYYVETHFTFLCFILYQKFVGINKDLMALKIDTVVRNKYPFMLRAREKYGKNFNPVDYNRDVLQTLAGGHSMANFVEQLKVKHRLAREAVNNLNDLFGVQLGLSMCSLCLFSMFDLYYHIRGIMNPTKSNILLYGWILQYSVRFGSVTILAHLTSKQALKSKILITDINNRYLDKNTKEEIQLFLNQMCSCAIEFTACDFFTLNTHLITSALAAATTYLVILLQFN</sequence>
<dbReference type="GO" id="GO:0008049">
    <property type="term" value="P:male courtship behavior"/>
    <property type="evidence" value="ECO:0007669"/>
    <property type="project" value="TreeGrafter"/>
</dbReference>
<keyword evidence="7 8" id="KW-0807">Transducer</keyword>
<feature type="transmembrane region" description="Helical" evidence="8">
    <location>
        <begin position="16"/>
        <end position="34"/>
    </location>
</feature>
<dbReference type="GO" id="GO:0007165">
    <property type="term" value="P:signal transduction"/>
    <property type="evidence" value="ECO:0007669"/>
    <property type="project" value="UniProtKB-KW"/>
</dbReference>
<dbReference type="InterPro" id="IPR013604">
    <property type="entry name" value="7TM_chemorcpt"/>
</dbReference>
<evidence type="ECO:0000256" key="5">
    <source>
        <dbReference type="ARBA" id="ARBA00023136"/>
    </source>
</evidence>
<dbReference type="PANTHER" id="PTHR21143:SF134">
    <property type="entry name" value="GUSTATORY RECEPTOR"/>
    <property type="match status" value="1"/>
</dbReference>
<dbReference type="AlphaFoldDB" id="A0A9P0NDN1"/>
<evidence type="ECO:0000256" key="8">
    <source>
        <dbReference type="RuleBase" id="RU363108"/>
    </source>
</evidence>
<dbReference type="Proteomes" id="UP001154329">
    <property type="component" value="Chromosome 1"/>
</dbReference>
<keyword evidence="6 8" id="KW-0675">Receptor</keyword>
<feature type="transmembrane region" description="Helical" evidence="8">
    <location>
        <begin position="111"/>
        <end position="130"/>
    </location>
</feature>
<dbReference type="Pfam" id="PF08395">
    <property type="entry name" value="7tm_7"/>
    <property type="match status" value="1"/>
</dbReference>
<name>A0A9P0NDN1_APHGO</name>
<keyword evidence="5 8" id="KW-0472">Membrane</keyword>
<reference evidence="9" key="2">
    <citation type="submission" date="2022-10" db="EMBL/GenBank/DDBJ databases">
        <authorList>
            <consortium name="ENA_rothamsted_submissions"/>
            <consortium name="culmorum"/>
            <person name="King R."/>
        </authorList>
    </citation>
    <scope>NUCLEOTIDE SEQUENCE</scope>
</reference>
<gene>
    <name evidence="9" type="ORF">APHIGO_LOCUS2732</name>
</gene>
<dbReference type="EMBL" id="OU899034">
    <property type="protein sequence ID" value="CAH1714327.1"/>
    <property type="molecule type" value="Genomic_DNA"/>
</dbReference>
<reference evidence="9" key="1">
    <citation type="submission" date="2022-02" db="EMBL/GenBank/DDBJ databases">
        <authorList>
            <person name="King R."/>
        </authorList>
    </citation>
    <scope>NUCLEOTIDE SEQUENCE</scope>
</reference>
<evidence type="ECO:0000256" key="4">
    <source>
        <dbReference type="ARBA" id="ARBA00022989"/>
    </source>
</evidence>
<accession>A0A9P0NDN1</accession>
<dbReference type="GO" id="GO:0030424">
    <property type="term" value="C:axon"/>
    <property type="evidence" value="ECO:0007669"/>
    <property type="project" value="TreeGrafter"/>
</dbReference>